<comment type="caution">
    <text evidence="2">The sequence shown here is derived from an EMBL/GenBank/DDBJ whole genome shotgun (WGS) entry which is preliminary data.</text>
</comment>
<name>A0A218ZHP8_9HELO</name>
<evidence type="ECO:0000313" key="3">
    <source>
        <dbReference type="Proteomes" id="UP000242519"/>
    </source>
</evidence>
<sequence length="130" mass="13932">MARGRRQATNIKTVAQVAPPTRPFGRWVRRMSHPSGSSRPPPTEPALCLARRTTSADSPSHVRFHANRRAQGGDAARSSGRLFGTALGGWTRICTPRTACRLGEMGTGGGWEEDGTKMGGGRDEDGTRMG</sequence>
<proteinExistence type="predicted"/>
<feature type="region of interest" description="Disordered" evidence="1">
    <location>
        <begin position="19"/>
        <end position="45"/>
    </location>
</feature>
<gene>
    <name evidence="2" type="ORF">B2J93_2055</name>
</gene>
<dbReference type="Proteomes" id="UP000242519">
    <property type="component" value="Unassembled WGS sequence"/>
</dbReference>
<keyword evidence="3" id="KW-1185">Reference proteome</keyword>
<dbReference type="InParanoid" id="A0A218ZHP8"/>
<dbReference type="EMBL" id="MZNU01000019">
    <property type="protein sequence ID" value="OWP07282.1"/>
    <property type="molecule type" value="Genomic_DNA"/>
</dbReference>
<feature type="compositionally biased region" description="Basic and acidic residues" evidence="1">
    <location>
        <begin position="114"/>
        <end position="130"/>
    </location>
</feature>
<feature type="region of interest" description="Disordered" evidence="1">
    <location>
        <begin position="101"/>
        <end position="130"/>
    </location>
</feature>
<evidence type="ECO:0000256" key="1">
    <source>
        <dbReference type="SAM" id="MobiDB-lite"/>
    </source>
</evidence>
<dbReference type="AlphaFoldDB" id="A0A218ZHP8"/>
<protein>
    <submittedName>
        <fullName evidence="2">Uncharacterized protein</fullName>
    </submittedName>
</protein>
<evidence type="ECO:0000313" key="2">
    <source>
        <dbReference type="EMBL" id="OWP07282.1"/>
    </source>
</evidence>
<accession>A0A218ZHP8</accession>
<organism evidence="2 3">
    <name type="scientific">Diplocarpon coronariae</name>
    <dbReference type="NCBI Taxonomy" id="2795749"/>
    <lineage>
        <taxon>Eukaryota</taxon>
        <taxon>Fungi</taxon>
        <taxon>Dikarya</taxon>
        <taxon>Ascomycota</taxon>
        <taxon>Pezizomycotina</taxon>
        <taxon>Leotiomycetes</taxon>
        <taxon>Helotiales</taxon>
        <taxon>Drepanopezizaceae</taxon>
        <taxon>Diplocarpon</taxon>
    </lineage>
</organism>
<reference evidence="2 3" key="1">
    <citation type="submission" date="2017-04" db="EMBL/GenBank/DDBJ databases">
        <title>Draft genome sequence of Marssonina coronaria NL1: causal agent of apple blotch.</title>
        <authorList>
            <person name="Cheng Q."/>
        </authorList>
    </citation>
    <scope>NUCLEOTIDE SEQUENCE [LARGE SCALE GENOMIC DNA]</scope>
    <source>
        <strain evidence="2 3">NL1</strain>
    </source>
</reference>